<proteinExistence type="predicted"/>
<sequence>MDSLPSMLDIYYTSVCTEQKRKSLAARAAYLHKKLYGEIQNIQKDLKPHSFGWTETPWSFPNSNYERQENPEYAWIGDATNIYNGIAENPEESQLWEQLRHAEARAFPLEHPDVVENLFTGLEQAIVAEDLQEISEQWRMRTHGELLDIPDNQSFPENTPTPILPKNICLENNANYHEAEGRLNNNRQKSPTPPRQPKNSTSTRRMWAELSAQRVRAETELQLNCQFRATPVPASSILPRYNEIMRRMGNKSVERKAERANQIMSKIKTFSFGGESGTLCAVGGHHSQSNKVIQDAILEIEKKKQDATRKKSLRLLTAENSLAAHAAEDGRKKKERLLENERNSGLTSEHSFHPKLNHSIPDFKRMHPEPFKGVEEHERQAFEKKQKREDKEAKNFLRFRKNSDFKATTPLSSPFEPPSFPLKETKSSWLKAIVGQEKKTKYEQQKTAKCLNFDATITPESRTEPSSRQEKKIAAKIQMRAEISEANKAAQSQQLKHALQKQLRLRELEYKKKLENIKSKLEDRLCLFEIVSIENAKRQARSKIEMILKEQNF</sequence>
<evidence type="ECO:0000256" key="2">
    <source>
        <dbReference type="SAM" id="MobiDB-lite"/>
    </source>
</evidence>
<evidence type="ECO:0000256" key="1">
    <source>
        <dbReference type="ARBA" id="ARBA00023054"/>
    </source>
</evidence>
<organism evidence="3 4">
    <name type="scientific">Physocladia obscura</name>
    <dbReference type="NCBI Taxonomy" id="109957"/>
    <lineage>
        <taxon>Eukaryota</taxon>
        <taxon>Fungi</taxon>
        <taxon>Fungi incertae sedis</taxon>
        <taxon>Chytridiomycota</taxon>
        <taxon>Chytridiomycota incertae sedis</taxon>
        <taxon>Chytridiomycetes</taxon>
        <taxon>Chytridiales</taxon>
        <taxon>Chytriomycetaceae</taxon>
        <taxon>Physocladia</taxon>
    </lineage>
</organism>
<dbReference type="PANTHER" id="PTHR21501">
    <property type="entry name" value="PROTEIN FAM-161"/>
    <property type="match status" value="1"/>
</dbReference>
<keyword evidence="4" id="KW-1185">Reference proteome</keyword>
<accession>A0AAD5XK45</accession>
<gene>
    <name evidence="3" type="ORF">HK100_001987</name>
</gene>
<comment type="caution">
    <text evidence="3">The sequence shown here is derived from an EMBL/GenBank/DDBJ whole genome shotgun (WGS) entry which is preliminary data.</text>
</comment>
<evidence type="ECO:0000313" key="4">
    <source>
        <dbReference type="Proteomes" id="UP001211907"/>
    </source>
</evidence>
<dbReference type="GO" id="GO:0005856">
    <property type="term" value="C:cytoskeleton"/>
    <property type="evidence" value="ECO:0007669"/>
    <property type="project" value="UniProtKB-ARBA"/>
</dbReference>
<dbReference type="Proteomes" id="UP001211907">
    <property type="component" value="Unassembled WGS sequence"/>
</dbReference>
<protein>
    <submittedName>
        <fullName evidence="3">Uncharacterized protein</fullName>
    </submittedName>
</protein>
<dbReference type="InterPro" id="IPR051655">
    <property type="entry name" value="FAM161"/>
</dbReference>
<keyword evidence="1" id="KW-0175">Coiled coil</keyword>
<dbReference type="GO" id="GO:0005929">
    <property type="term" value="C:cilium"/>
    <property type="evidence" value="ECO:0007669"/>
    <property type="project" value="TreeGrafter"/>
</dbReference>
<feature type="region of interest" description="Disordered" evidence="2">
    <location>
        <begin position="182"/>
        <end position="205"/>
    </location>
</feature>
<name>A0AAD5XK45_9FUNG</name>
<feature type="region of interest" description="Disordered" evidence="2">
    <location>
        <begin position="341"/>
        <end position="363"/>
    </location>
</feature>
<dbReference type="EMBL" id="JADGJH010000145">
    <property type="protein sequence ID" value="KAJ3136170.1"/>
    <property type="molecule type" value="Genomic_DNA"/>
</dbReference>
<dbReference type="GO" id="GO:0044782">
    <property type="term" value="P:cilium organization"/>
    <property type="evidence" value="ECO:0007669"/>
    <property type="project" value="TreeGrafter"/>
</dbReference>
<dbReference type="AlphaFoldDB" id="A0AAD5XK45"/>
<dbReference type="PANTHER" id="PTHR21501:SF1">
    <property type="entry name" value="PROTEIN FAM-161"/>
    <property type="match status" value="1"/>
</dbReference>
<evidence type="ECO:0000313" key="3">
    <source>
        <dbReference type="EMBL" id="KAJ3136170.1"/>
    </source>
</evidence>
<reference evidence="3" key="1">
    <citation type="submission" date="2020-05" db="EMBL/GenBank/DDBJ databases">
        <title>Phylogenomic resolution of chytrid fungi.</title>
        <authorList>
            <person name="Stajich J.E."/>
            <person name="Amses K."/>
            <person name="Simmons R."/>
            <person name="Seto K."/>
            <person name="Myers J."/>
            <person name="Bonds A."/>
            <person name="Quandt C.A."/>
            <person name="Barry K."/>
            <person name="Liu P."/>
            <person name="Grigoriev I."/>
            <person name="Longcore J.E."/>
            <person name="James T.Y."/>
        </authorList>
    </citation>
    <scope>NUCLEOTIDE SEQUENCE</scope>
    <source>
        <strain evidence="3">JEL0513</strain>
    </source>
</reference>